<evidence type="ECO:0000313" key="1">
    <source>
        <dbReference type="EMBL" id="KAF9758264.1"/>
    </source>
</evidence>
<name>A0A9P6GWP4_9MICR</name>
<evidence type="ECO:0000313" key="2">
    <source>
        <dbReference type="Proteomes" id="UP000740883"/>
    </source>
</evidence>
<gene>
    <name evidence="1" type="ORF">NGRA_3185</name>
</gene>
<comment type="caution">
    <text evidence="1">The sequence shown here is derived from an EMBL/GenBank/DDBJ whole genome shotgun (WGS) entry which is preliminary data.</text>
</comment>
<dbReference type="EMBL" id="SBJO01000645">
    <property type="protein sequence ID" value="KAF9758264.1"/>
    <property type="molecule type" value="Genomic_DNA"/>
</dbReference>
<dbReference type="Proteomes" id="UP000740883">
    <property type="component" value="Unassembled WGS sequence"/>
</dbReference>
<keyword evidence="2" id="KW-1185">Reference proteome</keyword>
<accession>A0A9P6GWP4</accession>
<protein>
    <submittedName>
        <fullName evidence="1">Uncharacterized protein</fullName>
    </submittedName>
</protein>
<proteinExistence type="predicted"/>
<reference evidence="1 2" key="1">
    <citation type="journal article" date="2020" name="Genome Biol. Evol.">
        <title>Comparative genomics of strictly vertically transmitted, feminizing microsporidia endosymbionts of amphipod crustaceans.</title>
        <authorList>
            <person name="Cormier A."/>
            <person name="Chebbi M.A."/>
            <person name="Giraud I."/>
            <person name="Wattier R."/>
            <person name="Teixeira M."/>
            <person name="Gilbert C."/>
            <person name="Rigaud T."/>
            <person name="Cordaux R."/>
        </authorList>
    </citation>
    <scope>NUCLEOTIDE SEQUENCE [LARGE SCALE GENOMIC DNA]</scope>
    <source>
        <strain evidence="1 2">Ou3-Ou53</strain>
    </source>
</reference>
<dbReference type="AlphaFoldDB" id="A0A9P6GWP4"/>
<organism evidence="1 2">
    <name type="scientific">Nosema granulosis</name>
    <dbReference type="NCBI Taxonomy" id="83296"/>
    <lineage>
        <taxon>Eukaryota</taxon>
        <taxon>Fungi</taxon>
        <taxon>Fungi incertae sedis</taxon>
        <taxon>Microsporidia</taxon>
        <taxon>Nosematidae</taxon>
        <taxon>Nosema</taxon>
    </lineage>
</organism>
<sequence>MIFIYLFRFVFSTILESSLELEQDSPLDLSLKHRQEINSKQEFQKIDKNNIQTNDDCENLKYLEESKDIRSFRKSDHIKSTKKRKLIEHHFNQCNSTLKSMLAINQNIYEDKVDQLLNNFTNECKILQTIFNMKNLKEYIRTESYKINSSEKSGHVQLNNLVRASDNIIRNICKFLGASFYQNSILRNDTEYINDVISIYEGFYNLDILRCMKKYLIYSSDLKGLDEMLNKIADKLFEQAEILFDGRNSFFLYNLKIDNKDLGDPTLEKLIILLLIEVKNNKKDIHNLSSLLFIVFLDSSFFHQKKIKVITDTKKISLLLKAIILLKISTKKSKSISVSSINRILVDLITRYLSIWHPNKQLHVINNIAMQFVFNELDVAFNNTYTNDNIAFLYNFLDNRNSVLRKYISKNRKLTNIKNFSNDEKLSLCLFRNCCKLLNSIKYVLLSNLEIQEIN</sequence>